<sequence length="142" mass="16059">MSEYECPEDEGARGRYKKILSAIEVIFASARPIKDMLPVLDKRFQRCPWIGGNGSLIAVDGQIKYRHAFSDAMRSQFMHLIQEQEVTYLIDGDWDYAYTGPPDHPILLNVNGARAARNVPVEALRSIVMPMISRCSSMRSIP</sequence>
<name>A0A916QGI6_9BACL</name>
<evidence type="ECO:0000313" key="1">
    <source>
        <dbReference type="EMBL" id="GFR39254.1"/>
    </source>
</evidence>
<dbReference type="InterPro" id="IPR023214">
    <property type="entry name" value="HAD_sf"/>
</dbReference>
<dbReference type="Pfam" id="PF08282">
    <property type="entry name" value="Hydrolase_3"/>
    <property type="match status" value="1"/>
</dbReference>
<dbReference type="RefSeq" id="WP_200967457.1">
    <property type="nucleotide sequence ID" value="NZ_BMAQ01000039.1"/>
</dbReference>
<dbReference type="EMBL" id="BMAQ01000039">
    <property type="protein sequence ID" value="GFR39254.1"/>
    <property type="molecule type" value="Genomic_DNA"/>
</dbReference>
<dbReference type="Proteomes" id="UP000654993">
    <property type="component" value="Unassembled WGS sequence"/>
</dbReference>
<reference evidence="1" key="1">
    <citation type="submission" date="2020-08" db="EMBL/GenBank/DDBJ databases">
        <authorList>
            <person name="Uke A."/>
            <person name="Chhe C."/>
            <person name="Baramee S."/>
            <person name="Kosugi A."/>
        </authorList>
    </citation>
    <scope>NUCLEOTIDE SEQUENCE</scope>
    <source>
        <strain evidence="1">DA-C8</strain>
    </source>
</reference>
<dbReference type="SUPFAM" id="SSF56784">
    <property type="entry name" value="HAD-like"/>
    <property type="match status" value="1"/>
</dbReference>
<dbReference type="Gene3D" id="3.30.1240.10">
    <property type="match status" value="1"/>
</dbReference>
<evidence type="ECO:0000313" key="2">
    <source>
        <dbReference type="Proteomes" id="UP000654993"/>
    </source>
</evidence>
<reference evidence="1" key="2">
    <citation type="journal article" date="2021" name="Data Brief">
        <title>Draft genome sequence data of the facultative, thermophilic, xylanolytic bacterium Paenibacillus sp. strain DA-C8.</title>
        <authorList>
            <person name="Chhe C."/>
            <person name="Uke A."/>
            <person name="Baramee S."/>
            <person name="Ungkulpasvich U."/>
            <person name="Tachaapaikoon C."/>
            <person name="Pason P."/>
            <person name="Waeonukul R."/>
            <person name="Ratanakhanokchai K."/>
            <person name="Kosugi A."/>
        </authorList>
    </citation>
    <scope>NUCLEOTIDE SEQUENCE</scope>
    <source>
        <strain evidence="1">DA-C8</strain>
    </source>
</reference>
<keyword evidence="2" id="KW-1185">Reference proteome</keyword>
<dbReference type="InterPro" id="IPR036412">
    <property type="entry name" value="HAD-like_sf"/>
</dbReference>
<dbReference type="Gene3D" id="3.40.50.1000">
    <property type="entry name" value="HAD superfamily/HAD-like"/>
    <property type="match status" value="1"/>
</dbReference>
<protein>
    <submittedName>
        <fullName evidence="1">Uncharacterized protein</fullName>
    </submittedName>
</protein>
<accession>A0A916QGI6</accession>
<proteinExistence type="predicted"/>
<dbReference type="AlphaFoldDB" id="A0A916QGI6"/>
<gene>
    <name evidence="1" type="ORF">PRECH8_25500</name>
</gene>
<comment type="caution">
    <text evidence="1">The sequence shown here is derived from an EMBL/GenBank/DDBJ whole genome shotgun (WGS) entry which is preliminary data.</text>
</comment>
<organism evidence="1 2">
    <name type="scientific">Insulibacter thermoxylanivorax</name>
    <dbReference type="NCBI Taxonomy" id="2749268"/>
    <lineage>
        <taxon>Bacteria</taxon>
        <taxon>Bacillati</taxon>
        <taxon>Bacillota</taxon>
        <taxon>Bacilli</taxon>
        <taxon>Bacillales</taxon>
        <taxon>Paenibacillaceae</taxon>
        <taxon>Insulibacter</taxon>
    </lineage>
</organism>